<dbReference type="EMBL" id="CP016428">
    <property type="protein sequence ID" value="ANW02765.1"/>
    <property type="molecule type" value="Genomic_DNA"/>
</dbReference>
<dbReference type="AlphaFoldDB" id="A0A1B1UJ33"/>
<reference evidence="1 2" key="1">
    <citation type="submission" date="2016-07" db="EMBL/GenBank/DDBJ databases">
        <title>Complete genome sequence of Bradyrhizobium icense LMTR 13T, a potential inoculant strain isolated from lima bean (Phaseolus lunatus) in Peru.</title>
        <authorList>
            <person name="Ormeno-Orrillo E."/>
            <person name="Duran D."/>
            <person name="Rogel M.A."/>
            <person name="Rey L."/>
            <person name="Imperial J."/>
            <person name="Ruiz-Argueso T."/>
            <person name="Martinez-Romero E."/>
        </authorList>
    </citation>
    <scope>NUCLEOTIDE SEQUENCE [LARGE SCALE GENOMIC DNA]</scope>
    <source>
        <strain evidence="1 2">LMTR 13</strain>
    </source>
</reference>
<evidence type="ECO:0000313" key="2">
    <source>
        <dbReference type="Proteomes" id="UP000092839"/>
    </source>
</evidence>
<evidence type="ECO:0008006" key="3">
    <source>
        <dbReference type="Google" id="ProtNLM"/>
    </source>
</evidence>
<name>A0A1B1UJ33_9BRAD</name>
<proteinExistence type="predicted"/>
<dbReference type="Proteomes" id="UP000092839">
    <property type="component" value="Chromosome"/>
</dbReference>
<protein>
    <recommendedName>
        <fullName evidence="3">ArsR family transcriptional regulator</fullName>
    </recommendedName>
</protein>
<accession>A0A1B1UJ33</accession>
<gene>
    <name evidence="1" type="ORF">LMTR13_23950</name>
</gene>
<sequence length="59" mass="6798">MQHLRGRGWVKAFLLPSSEKLNQNLLGKGWIEQHRNESDVAYRITEKGLDAKQAPVRLL</sequence>
<dbReference type="KEGG" id="bic:LMTR13_23950"/>
<evidence type="ECO:0000313" key="1">
    <source>
        <dbReference type="EMBL" id="ANW02765.1"/>
    </source>
</evidence>
<organism evidence="1 2">
    <name type="scientific">Bradyrhizobium icense</name>
    <dbReference type="NCBI Taxonomy" id="1274631"/>
    <lineage>
        <taxon>Bacteria</taxon>
        <taxon>Pseudomonadati</taxon>
        <taxon>Pseudomonadota</taxon>
        <taxon>Alphaproteobacteria</taxon>
        <taxon>Hyphomicrobiales</taxon>
        <taxon>Nitrobacteraceae</taxon>
        <taxon>Bradyrhizobium</taxon>
    </lineage>
</organism>
<keyword evidence="2" id="KW-1185">Reference proteome</keyword>